<reference evidence="1" key="1">
    <citation type="submission" date="2021-02" db="EMBL/GenBank/DDBJ databases">
        <authorList>
            <consortium name="DOE Joint Genome Institute"/>
            <person name="Ahrendt S."/>
            <person name="Looney B.P."/>
            <person name="Miyauchi S."/>
            <person name="Morin E."/>
            <person name="Drula E."/>
            <person name="Courty P.E."/>
            <person name="Chicoki N."/>
            <person name="Fauchery L."/>
            <person name="Kohler A."/>
            <person name="Kuo A."/>
            <person name="Labutti K."/>
            <person name="Pangilinan J."/>
            <person name="Lipzen A."/>
            <person name="Riley R."/>
            <person name="Andreopoulos W."/>
            <person name="He G."/>
            <person name="Johnson J."/>
            <person name="Barry K.W."/>
            <person name="Grigoriev I.V."/>
            <person name="Nagy L."/>
            <person name="Hibbett D."/>
            <person name="Henrissat B."/>
            <person name="Matheny P.B."/>
            <person name="Labbe J."/>
            <person name="Martin F."/>
        </authorList>
    </citation>
    <scope>NUCLEOTIDE SEQUENCE</scope>
    <source>
        <strain evidence="1">FP105234-sp</strain>
    </source>
</reference>
<evidence type="ECO:0000313" key="2">
    <source>
        <dbReference type="Proteomes" id="UP000814033"/>
    </source>
</evidence>
<proteinExistence type="predicted"/>
<reference evidence="1" key="2">
    <citation type="journal article" date="2022" name="New Phytol.">
        <title>Evolutionary transition to the ectomycorrhizal habit in the genomes of a hyperdiverse lineage of mushroom-forming fungi.</title>
        <authorList>
            <person name="Looney B."/>
            <person name="Miyauchi S."/>
            <person name="Morin E."/>
            <person name="Drula E."/>
            <person name="Courty P.E."/>
            <person name="Kohler A."/>
            <person name="Kuo A."/>
            <person name="LaButti K."/>
            <person name="Pangilinan J."/>
            <person name="Lipzen A."/>
            <person name="Riley R."/>
            <person name="Andreopoulos W."/>
            <person name="He G."/>
            <person name="Johnson J."/>
            <person name="Nolan M."/>
            <person name="Tritt A."/>
            <person name="Barry K.W."/>
            <person name="Grigoriev I.V."/>
            <person name="Nagy L.G."/>
            <person name="Hibbett D."/>
            <person name="Henrissat B."/>
            <person name="Matheny P.B."/>
            <person name="Labbe J."/>
            <person name="Martin F.M."/>
        </authorList>
    </citation>
    <scope>NUCLEOTIDE SEQUENCE</scope>
    <source>
        <strain evidence="1">FP105234-sp</strain>
    </source>
</reference>
<dbReference type="EMBL" id="MU276125">
    <property type="protein sequence ID" value="KAI0041391.1"/>
    <property type="molecule type" value="Genomic_DNA"/>
</dbReference>
<keyword evidence="2" id="KW-1185">Reference proteome</keyword>
<name>A0ACB8RCK0_9AGAM</name>
<sequence>MGMLPNAHSNMAFFDPRSPSPDNGAQYQIMAQQEQRRQQIMAQAQNAQVARPQTGGPPALNGLTPGQMQGVGYANIPQQGGLRRVASHPGPPAHGSLMGVLPPGPPDMPGGVGAPGLGSEQANGSREHQEEAHKPEPSAHTSELSQRVEELESRLSDLSSEHEVISPSESPAVERAPSSTSGVSSSSLSGTPKHNASKSPQAQSWQSVHPTLSSWKKLMTRLATAIDHVEDLARTSADHEPSLCAQVVELRNIFAQHQLRYTEFVKLSKEYTDQFLHDLSNEIRSQSAWLELLERRLGLAKTLRSAAVDLGASFEKGVCGELKGVRAVVRRCPLDEEAALFDELDELIGVIKACYVELDKFWTDEVRHIMQALKERRVDKGEGQYWRGVGNMLDAAVNDHETSSDALQSLPLPLPHFNSIRSDTDPERQLDAPEIAATLIPAISSIQASLASARNFRRDFSVLKAKHLRRLERACLNVEQNKQRCLRFFGDCVTYAGKAAESAGAAFSRPDPERVAAMLGLRGRAATLMKEGPIASGCAAGALIRVPDSAGKKVNKSFSKLGEMLRDGERLWRSIVHEDTHIVAALFRAEEEISIEGWSIKQLKKTLCKIDKEKGVLRRLSVTSY</sequence>
<protein>
    <submittedName>
        <fullName evidence="1">Uncharacterized protein</fullName>
    </submittedName>
</protein>
<dbReference type="Proteomes" id="UP000814033">
    <property type="component" value="Unassembled WGS sequence"/>
</dbReference>
<gene>
    <name evidence="1" type="ORF">FA95DRAFT_1565406</name>
</gene>
<comment type="caution">
    <text evidence="1">The sequence shown here is derived from an EMBL/GenBank/DDBJ whole genome shotgun (WGS) entry which is preliminary data.</text>
</comment>
<evidence type="ECO:0000313" key="1">
    <source>
        <dbReference type="EMBL" id="KAI0041391.1"/>
    </source>
</evidence>
<accession>A0ACB8RCK0</accession>
<organism evidence="1 2">
    <name type="scientific">Auriscalpium vulgare</name>
    <dbReference type="NCBI Taxonomy" id="40419"/>
    <lineage>
        <taxon>Eukaryota</taxon>
        <taxon>Fungi</taxon>
        <taxon>Dikarya</taxon>
        <taxon>Basidiomycota</taxon>
        <taxon>Agaricomycotina</taxon>
        <taxon>Agaricomycetes</taxon>
        <taxon>Russulales</taxon>
        <taxon>Auriscalpiaceae</taxon>
        <taxon>Auriscalpium</taxon>
    </lineage>
</organism>